<evidence type="ECO:0000313" key="3">
    <source>
        <dbReference type="Proteomes" id="UP001215598"/>
    </source>
</evidence>
<organism evidence="2 3">
    <name type="scientific">Mycena metata</name>
    <dbReference type="NCBI Taxonomy" id="1033252"/>
    <lineage>
        <taxon>Eukaryota</taxon>
        <taxon>Fungi</taxon>
        <taxon>Dikarya</taxon>
        <taxon>Basidiomycota</taxon>
        <taxon>Agaricomycotina</taxon>
        <taxon>Agaricomycetes</taxon>
        <taxon>Agaricomycetidae</taxon>
        <taxon>Agaricales</taxon>
        <taxon>Marasmiineae</taxon>
        <taxon>Mycenaceae</taxon>
        <taxon>Mycena</taxon>
    </lineage>
</organism>
<sequence length="340" mass="38420">MGAKVPFQQYLILILLVLGGIVILNLCMPPTSYPPLFGGGVQSELHQADLVQPARLEFTALRRPVATLPKNWVSHNEIAIQALFQCMQNVNCGQNQTKIVLLQYHPFIDEIQETHEGGEVIWARSTVRALERLGYTFIYSPNNDRAIQLYHIFRGLITAIFTEESDVNGCYKDPKCIQSVKNPSGIPLWKLFAWNWWTGAVGPLKNKWTMNPEDYQLEGKGFRPNNYLGYSVEPACSARPFVPHSERKRQAYVLAKEMSYFVPKQTAWASDFYDDAHKAADVEFVSGVRGQPTPDFPSRLTNLGYMTPSDFYDHLSHSLVLVGVGSPLTQVPLYLLILQI</sequence>
<evidence type="ECO:0000313" key="2">
    <source>
        <dbReference type="EMBL" id="KAJ7778290.1"/>
    </source>
</evidence>
<keyword evidence="1" id="KW-1133">Transmembrane helix</keyword>
<keyword evidence="1" id="KW-0812">Transmembrane</keyword>
<evidence type="ECO:0000256" key="1">
    <source>
        <dbReference type="SAM" id="Phobius"/>
    </source>
</evidence>
<gene>
    <name evidence="2" type="ORF">B0H16DRAFT_882948</name>
</gene>
<accession>A0AAD7NWP7</accession>
<reference evidence="2" key="1">
    <citation type="submission" date="2023-03" db="EMBL/GenBank/DDBJ databases">
        <title>Massive genome expansion in bonnet fungi (Mycena s.s.) driven by repeated elements and novel gene families across ecological guilds.</title>
        <authorList>
            <consortium name="Lawrence Berkeley National Laboratory"/>
            <person name="Harder C.B."/>
            <person name="Miyauchi S."/>
            <person name="Viragh M."/>
            <person name="Kuo A."/>
            <person name="Thoen E."/>
            <person name="Andreopoulos B."/>
            <person name="Lu D."/>
            <person name="Skrede I."/>
            <person name="Drula E."/>
            <person name="Henrissat B."/>
            <person name="Morin E."/>
            <person name="Kohler A."/>
            <person name="Barry K."/>
            <person name="LaButti K."/>
            <person name="Morin E."/>
            <person name="Salamov A."/>
            <person name="Lipzen A."/>
            <person name="Mereny Z."/>
            <person name="Hegedus B."/>
            <person name="Baldrian P."/>
            <person name="Stursova M."/>
            <person name="Weitz H."/>
            <person name="Taylor A."/>
            <person name="Grigoriev I.V."/>
            <person name="Nagy L.G."/>
            <person name="Martin F."/>
            <person name="Kauserud H."/>
        </authorList>
    </citation>
    <scope>NUCLEOTIDE SEQUENCE</scope>
    <source>
        <strain evidence="2">CBHHK182m</strain>
    </source>
</reference>
<feature type="transmembrane region" description="Helical" evidence="1">
    <location>
        <begin position="7"/>
        <end position="26"/>
    </location>
</feature>
<dbReference type="AlphaFoldDB" id="A0AAD7NWP7"/>
<comment type="caution">
    <text evidence="2">The sequence shown here is derived from an EMBL/GenBank/DDBJ whole genome shotgun (WGS) entry which is preliminary data.</text>
</comment>
<keyword evidence="3" id="KW-1185">Reference proteome</keyword>
<dbReference type="Proteomes" id="UP001215598">
    <property type="component" value="Unassembled WGS sequence"/>
</dbReference>
<name>A0AAD7NWP7_9AGAR</name>
<protein>
    <submittedName>
        <fullName evidence="2">Uncharacterized protein</fullName>
    </submittedName>
</protein>
<dbReference type="EMBL" id="JARKIB010000007">
    <property type="protein sequence ID" value="KAJ7778290.1"/>
    <property type="molecule type" value="Genomic_DNA"/>
</dbReference>
<proteinExistence type="predicted"/>
<keyword evidence="1" id="KW-0472">Membrane</keyword>